<protein>
    <recommendedName>
        <fullName evidence="4">Membrane protein YesL</fullName>
    </recommendedName>
</protein>
<feature type="transmembrane region" description="Helical" evidence="1">
    <location>
        <begin position="160"/>
        <end position="185"/>
    </location>
</feature>
<accession>A0ABQ1H5J7</accession>
<name>A0ABQ1H5J7_9BACL</name>
<feature type="transmembrane region" description="Helical" evidence="1">
    <location>
        <begin position="191"/>
        <end position="219"/>
    </location>
</feature>
<evidence type="ECO:0000313" key="2">
    <source>
        <dbReference type="EMBL" id="GGA57498.1"/>
    </source>
</evidence>
<keyword evidence="1" id="KW-0472">Membrane</keyword>
<evidence type="ECO:0000313" key="3">
    <source>
        <dbReference type="Proteomes" id="UP000617979"/>
    </source>
</evidence>
<proteinExistence type="predicted"/>
<dbReference type="RefSeq" id="WP_188433625.1">
    <property type="nucleotide sequence ID" value="NZ_BMEX01000025.1"/>
</dbReference>
<feature type="transmembrane region" description="Helical" evidence="1">
    <location>
        <begin position="92"/>
        <end position="112"/>
    </location>
</feature>
<keyword evidence="3" id="KW-1185">Reference proteome</keyword>
<reference evidence="3" key="1">
    <citation type="journal article" date="2019" name="Int. J. Syst. Evol. Microbiol.">
        <title>The Global Catalogue of Microorganisms (GCM) 10K type strain sequencing project: providing services to taxonomists for standard genome sequencing and annotation.</title>
        <authorList>
            <consortium name="The Broad Institute Genomics Platform"/>
            <consortium name="The Broad Institute Genome Sequencing Center for Infectious Disease"/>
            <person name="Wu L."/>
            <person name="Ma J."/>
        </authorList>
    </citation>
    <scope>NUCLEOTIDE SEQUENCE [LARGE SCALE GENOMIC DNA]</scope>
    <source>
        <strain evidence="3">CGMCC 1.12404</strain>
    </source>
</reference>
<gene>
    <name evidence="2" type="ORF">GCM10007416_33410</name>
</gene>
<dbReference type="EMBL" id="BMEX01000025">
    <property type="protein sequence ID" value="GGA57498.1"/>
    <property type="molecule type" value="Genomic_DNA"/>
</dbReference>
<dbReference type="Proteomes" id="UP000617979">
    <property type="component" value="Unassembled WGS sequence"/>
</dbReference>
<feature type="transmembrane region" description="Helical" evidence="1">
    <location>
        <begin position="57"/>
        <end position="80"/>
    </location>
</feature>
<sequence length="233" mass="27090">MSDTVQEALRLFRERFWLILLVVILYVVPMQLLYTFVVNYATWPFQLFGIPIWTTMIQAFFMFICLFLIQLPFISMAFQYAQNEEVRLGKTFTGALESMFSIYIMGIFLSLLMVIGSLIFIVPGFVLMILFFGVSCAAVMEEKTWWKGLKQSFLFGKEHFFKLLSWTVLFGVIDLIVSFVTYILVYSITGLYLVLNLSLIMVNGLIFSILFFIVAFYYYDWSDAGIDVVELNI</sequence>
<keyword evidence="1" id="KW-0812">Transmembrane</keyword>
<comment type="caution">
    <text evidence="2">The sequence shown here is derived from an EMBL/GenBank/DDBJ whole genome shotgun (WGS) entry which is preliminary data.</text>
</comment>
<evidence type="ECO:0000256" key="1">
    <source>
        <dbReference type="SAM" id="Phobius"/>
    </source>
</evidence>
<organism evidence="2 3">
    <name type="scientific">Kroppenstedtia guangzhouensis</name>
    <dbReference type="NCBI Taxonomy" id="1274356"/>
    <lineage>
        <taxon>Bacteria</taxon>
        <taxon>Bacillati</taxon>
        <taxon>Bacillota</taxon>
        <taxon>Bacilli</taxon>
        <taxon>Bacillales</taxon>
        <taxon>Thermoactinomycetaceae</taxon>
        <taxon>Kroppenstedtia</taxon>
    </lineage>
</organism>
<keyword evidence="1" id="KW-1133">Transmembrane helix</keyword>
<evidence type="ECO:0008006" key="4">
    <source>
        <dbReference type="Google" id="ProtNLM"/>
    </source>
</evidence>
<feature type="transmembrane region" description="Helical" evidence="1">
    <location>
        <begin position="16"/>
        <end position="37"/>
    </location>
</feature>